<accession>A0AAV1HKX2</accession>
<dbReference type="Proteomes" id="UP001178508">
    <property type="component" value="Chromosome 23"/>
</dbReference>
<evidence type="ECO:0000313" key="1">
    <source>
        <dbReference type="EMBL" id="CAJ1086290.1"/>
    </source>
</evidence>
<keyword evidence="2" id="KW-1185">Reference proteome</keyword>
<name>A0AAV1HKX2_XYRNO</name>
<reference evidence="1" key="1">
    <citation type="submission" date="2023-08" db="EMBL/GenBank/DDBJ databases">
        <authorList>
            <person name="Alioto T."/>
            <person name="Alioto T."/>
            <person name="Gomez Garrido J."/>
        </authorList>
    </citation>
    <scope>NUCLEOTIDE SEQUENCE</scope>
</reference>
<sequence>MENISTRRCTNKATFIIKDLRHQRMDSSALFPLAGGCAVTRLETPGIKNMLFTGADEMRP</sequence>
<dbReference type="AlphaFoldDB" id="A0AAV1HKX2"/>
<dbReference type="EMBL" id="OY660886">
    <property type="protein sequence ID" value="CAJ1086290.1"/>
    <property type="molecule type" value="Genomic_DNA"/>
</dbReference>
<proteinExistence type="predicted"/>
<gene>
    <name evidence="1" type="ORF">XNOV1_A013893</name>
</gene>
<organism evidence="1 2">
    <name type="scientific">Xyrichtys novacula</name>
    <name type="common">Pearly razorfish</name>
    <name type="synonym">Hemipteronotus novacula</name>
    <dbReference type="NCBI Taxonomy" id="13765"/>
    <lineage>
        <taxon>Eukaryota</taxon>
        <taxon>Metazoa</taxon>
        <taxon>Chordata</taxon>
        <taxon>Craniata</taxon>
        <taxon>Vertebrata</taxon>
        <taxon>Euteleostomi</taxon>
        <taxon>Actinopterygii</taxon>
        <taxon>Neopterygii</taxon>
        <taxon>Teleostei</taxon>
        <taxon>Neoteleostei</taxon>
        <taxon>Acanthomorphata</taxon>
        <taxon>Eupercaria</taxon>
        <taxon>Labriformes</taxon>
        <taxon>Labridae</taxon>
        <taxon>Xyrichtys</taxon>
    </lineage>
</organism>
<evidence type="ECO:0000313" key="2">
    <source>
        <dbReference type="Proteomes" id="UP001178508"/>
    </source>
</evidence>
<protein>
    <submittedName>
        <fullName evidence="1">Uncharacterized protein</fullName>
    </submittedName>
</protein>